<dbReference type="Gene3D" id="3.40.1350.10">
    <property type="match status" value="1"/>
</dbReference>
<dbReference type="EMBL" id="JAMZFW010000004">
    <property type="protein sequence ID" value="MCP1101609.1"/>
    <property type="molecule type" value="Genomic_DNA"/>
</dbReference>
<organism evidence="3 4">
    <name type="scientific">Aequitasia blattaphilus</name>
    <dbReference type="NCBI Taxonomy" id="2949332"/>
    <lineage>
        <taxon>Bacteria</taxon>
        <taxon>Bacillati</taxon>
        <taxon>Bacillota</taxon>
        <taxon>Clostridia</taxon>
        <taxon>Lachnospirales</taxon>
        <taxon>Lachnospiraceae</taxon>
        <taxon>Aequitasia</taxon>
    </lineage>
</organism>
<sequence length="117" mass="13703">MNNRAKGTYFEQKAGNFLHKLGYKIVEFNYRCPIGEVDIIAFDDECLVFVEVKYRKGLEYGSGLEAVDYRKQKKLSKCLLYYLAQNKMENISCRFDVIGIHDEEISLIQDAFHFWGN</sequence>
<dbReference type="NCBIfam" id="TIGR00252">
    <property type="entry name" value="YraN family protein"/>
    <property type="match status" value="1"/>
</dbReference>
<evidence type="ECO:0000256" key="1">
    <source>
        <dbReference type="ARBA" id="ARBA00006738"/>
    </source>
</evidence>
<dbReference type="InterPro" id="IPR003509">
    <property type="entry name" value="UPF0102_YraN-like"/>
</dbReference>
<dbReference type="InterPro" id="IPR011856">
    <property type="entry name" value="tRNA_endonuc-like_dom_sf"/>
</dbReference>
<keyword evidence="4" id="KW-1185">Reference proteome</keyword>
<proteinExistence type="inferred from homology"/>
<reference evidence="3 4" key="1">
    <citation type="journal article" date="2022" name="Genome Biol. Evol.">
        <title>Host diet, physiology and behaviors set the stage for Lachnospiraceae cladogenesis.</title>
        <authorList>
            <person name="Vera-Ponce De Leon A."/>
            <person name="Schneider M."/>
            <person name="Jahnes B.C."/>
            <person name="Sadowski V."/>
            <person name="Camuy-Velez L.A."/>
            <person name="Duan J."/>
            <person name="Sabree Z.L."/>
        </authorList>
    </citation>
    <scope>NUCLEOTIDE SEQUENCE [LARGE SCALE GENOMIC DNA]</scope>
    <source>
        <strain evidence="3 4">PAL113</strain>
    </source>
</reference>
<dbReference type="PANTHER" id="PTHR34039">
    <property type="entry name" value="UPF0102 PROTEIN YRAN"/>
    <property type="match status" value="1"/>
</dbReference>
<dbReference type="SUPFAM" id="SSF52980">
    <property type="entry name" value="Restriction endonuclease-like"/>
    <property type="match status" value="1"/>
</dbReference>
<dbReference type="Pfam" id="PF02021">
    <property type="entry name" value="UPF0102"/>
    <property type="match status" value="1"/>
</dbReference>
<dbReference type="PANTHER" id="PTHR34039:SF1">
    <property type="entry name" value="UPF0102 PROTEIN YRAN"/>
    <property type="match status" value="1"/>
</dbReference>
<gene>
    <name evidence="3" type="ORF">NK125_04165</name>
</gene>
<dbReference type="NCBIfam" id="NF009150">
    <property type="entry name" value="PRK12497.1-3"/>
    <property type="match status" value="1"/>
</dbReference>
<evidence type="ECO:0000256" key="2">
    <source>
        <dbReference type="HAMAP-Rule" id="MF_00048"/>
    </source>
</evidence>
<evidence type="ECO:0000313" key="3">
    <source>
        <dbReference type="EMBL" id="MCP1101609.1"/>
    </source>
</evidence>
<accession>A0ABT1E715</accession>
<comment type="caution">
    <text evidence="3">The sequence shown here is derived from an EMBL/GenBank/DDBJ whole genome shotgun (WGS) entry which is preliminary data.</text>
</comment>
<dbReference type="Proteomes" id="UP001523566">
    <property type="component" value="Unassembled WGS sequence"/>
</dbReference>
<comment type="similarity">
    <text evidence="1 2">Belongs to the UPF0102 family.</text>
</comment>
<dbReference type="HAMAP" id="MF_00048">
    <property type="entry name" value="UPF0102"/>
    <property type="match status" value="1"/>
</dbReference>
<dbReference type="CDD" id="cd20736">
    <property type="entry name" value="PoNe_Nuclease"/>
    <property type="match status" value="1"/>
</dbReference>
<evidence type="ECO:0000313" key="4">
    <source>
        <dbReference type="Proteomes" id="UP001523566"/>
    </source>
</evidence>
<dbReference type="RefSeq" id="WP_262065396.1">
    <property type="nucleotide sequence ID" value="NZ_JAMXOD010000004.1"/>
</dbReference>
<protein>
    <recommendedName>
        <fullName evidence="2">UPF0102 protein NK125_04165</fullName>
    </recommendedName>
</protein>
<name>A0ABT1E715_9FIRM</name>
<dbReference type="InterPro" id="IPR011335">
    <property type="entry name" value="Restrct_endonuc-II-like"/>
</dbReference>